<protein>
    <submittedName>
        <fullName evidence="2">Glyoxalase/bleomycin resistance protein/dioxygenase</fullName>
    </submittedName>
</protein>
<dbReference type="AlphaFoldDB" id="C7LNG8"/>
<sequence length="140" mass="14937">MQPRVSMITLGVADLERSKAFYRDGLGFPLMGEDPQVAFFTLNGTWLGLYGREALAEDATVSPEGGGFPGFALAHNVASEAEVDAVLAQAVAAGAELVKPGQKVFWGGYSGYFRDPDGFLWEVACNPFFWVGPPDTTAQG</sequence>
<dbReference type="Gene3D" id="3.10.180.10">
    <property type="entry name" value="2,3-Dihydroxybiphenyl 1,2-Dioxygenase, domain 1"/>
    <property type="match status" value="1"/>
</dbReference>
<evidence type="ECO:0000313" key="3">
    <source>
        <dbReference type="Proteomes" id="UP000002216"/>
    </source>
</evidence>
<reference evidence="2 3" key="1">
    <citation type="journal article" date="2009" name="Stand. Genomic Sci.">
        <title>Complete genome sequence of Desulfomicrobium baculatum type strain (X).</title>
        <authorList>
            <person name="Copeland A."/>
            <person name="Spring S."/>
            <person name="Goker M."/>
            <person name="Schneider S."/>
            <person name="Lapidus A."/>
            <person name="Del Rio T.G."/>
            <person name="Tice H."/>
            <person name="Cheng J.F."/>
            <person name="Chen F."/>
            <person name="Nolan M."/>
            <person name="Bruce D."/>
            <person name="Goodwin L."/>
            <person name="Pitluck S."/>
            <person name="Ivanova N."/>
            <person name="Mavrommatis K."/>
            <person name="Ovchinnikova G."/>
            <person name="Pati A."/>
            <person name="Chen A."/>
            <person name="Palaniappan K."/>
            <person name="Land M."/>
            <person name="Hauser L."/>
            <person name="Chang Y.J."/>
            <person name="Jeffries C.C."/>
            <person name="Meincke L."/>
            <person name="Sims D."/>
            <person name="Brettin T."/>
            <person name="Detter J.C."/>
            <person name="Han C."/>
            <person name="Chain P."/>
            <person name="Bristow J."/>
            <person name="Eisen J.A."/>
            <person name="Markowitz V."/>
            <person name="Hugenholtz P."/>
            <person name="Kyrpides N.C."/>
            <person name="Klenk H.P."/>
            <person name="Lucas S."/>
        </authorList>
    </citation>
    <scope>NUCLEOTIDE SEQUENCE [LARGE SCALE GENOMIC DNA]</scope>
    <source>
        <strain evidence="3">DSM 4028 / VKM B-1378 / X</strain>
    </source>
</reference>
<dbReference type="PROSITE" id="PS51819">
    <property type="entry name" value="VOC"/>
    <property type="match status" value="1"/>
</dbReference>
<accession>C7LNG8</accession>
<proteinExistence type="predicted"/>
<evidence type="ECO:0000259" key="1">
    <source>
        <dbReference type="PROSITE" id="PS51819"/>
    </source>
</evidence>
<evidence type="ECO:0000313" key="2">
    <source>
        <dbReference type="EMBL" id="ACU90137.1"/>
    </source>
</evidence>
<dbReference type="RefSeq" id="WP_015774228.1">
    <property type="nucleotide sequence ID" value="NC_013173.1"/>
</dbReference>
<dbReference type="InterPro" id="IPR004360">
    <property type="entry name" value="Glyas_Fos-R_dOase_dom"/>
</dbReference>
<dbReference type="CDD" id="cd07251">
    <property type="entry name" value="VOC_like"/>
    <property type="match status" value="1"/>
</dbReference>
<keyword evidence="3" id="KW-1185">Reference proteome</keyword>
<organism evidence="2 3">
    <name type="scientific">Desulfomicrobium baculatum (strain DSM 4028 / VKM B-1378 / X)</name>
    <name type="common">Desulfovibrio baculatus</name>
    <dbReference type="NCBI Taxonomy" id="525897"/>
    <lineage>
        <taxon>Bacteria</taxon>
        <taxon>Pseudomonadati</taxon>
        <taxon>Thermodesulfobacteriota</taxon>
        <taxon>Desulfovibrionia</taxon>
        <taxon>Desulfovibrionales</taxon>
        <taxon>Desulfomicrobiaceae</taxon>
        <taxon>Desulfomicrobium</taxon>
    </lineage>
</organism>
<dbReference type="Pfam" id="PF00903">
    <property type="entry name" value="Glyoxalase"/>
    <property type="match status" value="1"/>
</dbReference>
<dbReference type="HOGENOM" id="CLU_046006_18_0_7"/>
<dbReference type="eggNOG" id="COG0346">
    <property type="taxonomic scope" value="Bacteria"/>
</dbReference>
<dbReference type="PANTHER" id="PTHR36503">
    <property type="entry name" value="BLR2520 PROTEIN"/>
    <property type="match status" value="1"/>
</dbReference>
<dbReference type="InterPro" id="IPR037523">
    <property type="entry name" value="VOC_core"/>
</dbReference>
<dbReference type="SUPFAM" id="SSF54593">
    <property type="entry name" value="Glyoxalase/Bleomycin resistance protein/Dihydroxybiphenyl dioxygenase"/>
    <property type="match status" value="1"/>
</dbReference>
<keyword evidence="2" id="KW-0560">Oxidoreductase</keyword>
<keyword evidence="2" id="KW-0223">Dioxygenase</keyword>
<dbReference type="PANTHER" id="PTHR36503:SF1">
    <property type="entry name" value="BLR2520 PROTEIN"/>
    <property type="match status" value="1"/>
</dbReference>
<dbReference type="GO" id="GO:0051213">
    <property type="term" value="F:dioxygenase activity"/>
    <property type="evidence" value="ECO:0007669"/>
    <property type="project" value="UniProtKB-KW"/>
</dbReference>
<dbReference type="OrthoDB" id="9797663at2"/>
<dbReference type="Proteomes" id="UP000002216">
    <property type="component" value="Chromosome"/>
</dbReference>
<feature type="domain" description="VOC" evidence="1">
    <location>
        <begin position="4"/>
        <end position="126"/>
    </location>
</feature>
<dbReference type="STRING" id="525897.Dbac_2051"/>
<dbReference type="InterPro" id="IPR029068">
    <property type="entry name" value="Glyas_Bleomycin-R_OHBP_Dase"/>
</dbReference>
<dbReference type="EMBL" id="CP001629">
    <property type="protein sequence ID" value="ACU90137.1"/>
    <property type="molecule type" value="Genomic_DNA"/>
</dbReference>
<dbReference type="KEGG" id="dba:Dbac_2051"/>
<gene>
    <name evidence="2" type="ordered locus">Dbac_2051</name>
</gene>
<name>C7LNG8_DESBD</name>